<evidence type="ECO:0000313" key="3">
    <source>
        <dbReference type="Proteomes" id="UP000266673"/>
    </source>
</evidence>
<organism evidence="2 3">
    <name type="scientific">Gigaspora rosea</name>
    <dbReference type="NCBI Taxonomy" id="44941"/>
    <lineage>
        <taxon>Eukaryota</taxon>
        <taxon>Fungi</taxon>
        <taxon>Fungi incertae sedis</taxon>
        <taxon>Mucoromycota</taxon>
        <taxon>Glomeromycotina</taxon>
        <taxon>Glomeromycetes</taxon>
        <taxon>Diversisporales</taxon>
        <taxon>Gigasporaceae</taxon>
        <taxon>Gigaspora</taxon>
    </lineage>
</organism>
<evidence type="ECO:0000313" key="2">
    <source>
        <dbReference type="EMBL" id="RIB11123.1"/>
    </source>
</evidence>
<proteinExistence type="predicted"/>
<dbReference type="AlphaFoldDB" id="A0A397UUC8"/>
<sequence>MSATIENNMEVGMIEDTLLPSENQMEIDNCEVQIENKKRWKTDPERIEDTNTFSAPGETKILSEKSGQSALTPKTEKSVDDIIGTQQQRINSHTNNQLTGINIEVISCKQCIRENFGNKLENEDQTTREAKPILEEVHLFNNDKTQSGMSILNIATSMEIGRSGSLIEYQMHSHNNPYTVLDVETIVQLDNSNITQQNANDNRDIIQSESFNSGKETVELIKDEKMETESNGTTEDDETAETQANKQMSYSEAVGQRRETRKEPEYSVDYRWAVKVKNGLMNLLKQERLLFDYEL</sequence>
<accession>A0A397UUC8</accession>
<protein>
    <submittedName>
        <fullName evidence="2">Uncharacterized protein</fullName>
    </submittedName>
</protein>
<reference evidence="2 3" key="1">
    <citation type="submission" date="2018-06" db="EMBL/GenBank/DDBJ databases">
        <title>Comparative genomics reveals the genomic features of Rhizophagus irregularis, R. cerebriforme, R. diaphanum and Gigaspora rosea, and their symbiotic lifestyle signature.</title>
        <authorList>
            <person name="Morin E."/>
            <person name="San Clemente H."/>
            <person name="Chen E.C.H."/>
            <person name="De La Providencia I."/>
            <person name="Hainaut M."/>
            <person name="Kuo A."/>
            <person name="Kohler A."/>
            <person name="Murat C."/>
            <person name="Tang N."/>
            <person name="Roy S."/>
            <person name="Loubradou J."/>
            <person name="Henrissat B."/>
            <person name="Grigoriev I.V."/>
            <person name="Corradi N."/>
            <person name="Roux C."/>
            <person name="Martin F.M."/>
        </authorList>
    </citation>
    <scope>NUCLEOTIDE SEQUENCE [LARGE SCALE GENOMIC DNA]</scope>
    <source>
        <strain evidence="2 3">DAOM 194757</strain>
    </source>
</reference>
<dbReference type="EMBL" id="QKWP01001170">
    <property type="protein sequence ID" value="RIB11123.1"/>
    <property type="molecule type" value="Genomic_DNA"/>
</dbReference>
<gene>
    <name evidence="2" type="ORF">C2G38_2204246</name>
</gene>
<name>A0A397UUC8_9GLOM</name>
<evidence type="ECO:0000256" key="1">
    <source>
        <dbReference type="SAM" id="MobiDB-lite"/>
    </source>
</evidence>
<keyword evidence="3" id="KW-1185">Reference proteome</keyword>
<feature type="region of interest" description="Disordered" evidence="1">
    <location>
        <begin position="226"/>
        <end position="262"/>
    </location>
</feature>
<comment type="caution">
    <text evidence="2">The sequence shown here is derived from an EMBL/GenBank/DDBJ whole genome shotgun (WGS) entry which is preliminary data.</text>
</comment>
<dbReference type="Proteomes" id="UP000266673">
    <property type="component" value="Unassembled WGS sequence"/>
</dbReference>